<dbReference type="EMBL" id="VSSQ01022422">
    <property type="protein sequence ID" value="MPM68722.1"/>
    <property type="molecule type" value="Genomic_DNA"/>
</dbReference>
<evidence type="ECO:0008006" key="2">
    <source>
        <dbReference type="Google" id="ProtNLM"/>
    </source>
</evidence>
<proteinExistence type="predicted"/>
<reference evidence="1" key="1">
    <citation type="submission" date="2019-08" db="EMBL/GenBank/DDBJ databases">
        <authorList>
            <person name="Kucharzyk K."/>
            <person name="Murdoch R.W."/>
            <person name="Higgins S."/>
            <person name="Loffler F."/>
        </authorList>
    </citation>
    <scope>NUCLEOTIDE SEQUENCE</scope>
</reference>
<protein>
    <recommendedName>
        <fullName evidence="2">Oxidase</fullName>
    </recommendedName>
</protein>
<comment type="caution">
    <text evidence="1">The sequence shown here is derived from an EMBL/GenBank/DDBJ whole genome shotgun (WGS) entry which is preliminary data.</text>
</comment>
<evidence type="ECO:0000313" key="1">
    <source>
        <dbReference type="EMBL" id="MPM68722.1"/>
    </source>
</evidence>
<accession>A0A645BU10</accession>
<sequence length="97" mass="10673">MAETYKDIALDSAGDLQIVNGDFVIAESDEQHIAHLIQSAKGEWKEFPLCGAELTKQLKGPLGGEFRREVRLQLEADGYKIEDLVISGSDINILGSR</sequence>
<name>A0A645BU10_9ZZZZ</name>
<organism evidence="1">
    <name type="scientific">bioreactor metagenome</name>
    <dbReference type="NCBI Taxonomy" id="1076179"/>
    <lineage>
        <taxon>unclassified sequences</taxon>
        <taxon>metagenomes</taxon>
        <taxon>ecological metagenomes</taxon>
    </lineage>
</organism>
<gene>
    <name evidence="1" type="ORF">SDC9_115656</name>
</gene>
<dbReference type="AlphaFoldDB" id="A0A645BU10"/>